<organism evidence="3 4">
    <name type="scientific">Caenorhabditis angaria</name>
    <dbReference type="NCBI Taxonomy" id="860376"/>
    <lineage>
        <taxon>Eukaryota</taxon>
        <taxon>Metazoa</taxon>
        <taxon>Ecdysozoa</taxon>
        <taxon>Nematoda</taxon>
        <taxon>Chromadorea</taxon>
        <taxon>Rhabditida</taxon>
        <taxon>Rhabditina</taxon>
        <taxon>Rhabditomorpha</taxon>
        <taxon>Rhabditoidea</taxon>
        <taxon>Rhabditidae</taxon>
        <taxon>Peloderinae</taxon>
        <taxon>Caenorhabditis</taxon>
    </lineage>
</organism>
<accession>A0A9P1IVV2</accession>
<dbReference type="EMBL" id="CANHGI010000005">
    <property type="protein sequence ID" value="CAI5452061.1"/>
    <property type="molecule type" value="Genomic_DNA"/>
</dbReference>
<proteinExistence type="predicted"/>
<dbReference type="Proteomes" id="UP001152747">
    <property type="component" value="Unassembled WGS sequence"/>
</dbReference>
<keyword evidence="1" id="KW-0175">Coiled coil</keyword>
<feature type="region of interest" description="Disordered" evidence="2">
    <location>
        <begin position="152"/>
        <end position="172"/>
    </location>
</feature>
<protein>
    <submittedName>
        <fullName evidence="3">Uncharacterized protein</fullName>
    </submittedName>
</protein>
<reference evidence="3" key="1">
    <citation type="submission" date="2022-11" db="EMBL/GenBank/DDBJ databases">
        <authorList>
            <person name="Kikuchi T."/>
        </authorList>
    </citation>
    <scope>NUCLEOTIDE SEQUENCE</scope>
    <source>
        <strain evidence="3">PS1010</strain>
    </source>
</reference>
<feature type="region of interest" description="Disordered" evidence="2">
    <location>
        <begin position="30"/>
        <end position="68"/>
    </location>
</feature>
<evidence type="ECO:0000313" key="3">
    <source>
        <dbReference type="EMBL" id="CAI5452061.1"/>
    </source>
</evidence>
<comment type="caution">
    <text evidence="3">The sequence shown here is derived from an EMBL/GenBank/DDBJ whole genome shotgun (WGS) entry which is preliminary data.</text>
</comment>
<keyword evidence="4" id="KW-1185">Reference proteome</keyword>
<evidence type="ECO:0000313" key="4">
    <source>
        <dbReference type="Proteomes" id="UP001152747"/>
    </source>
</evidence>
<feature type="compositionally biased region" description="Pro residues" evidence="2">
    <location>
        <begin position="154"/>
        <end position="169"/>
    </location>
</feature>
<feature type="coiled-coil region" evidence="1">
    <location>
        <begin position="331"/>
        <end position="370"/>
    </location>
</feature>
<evidence type="ECO:0000256" key="1">
    <source>
        <dbReference type="SAM" id="Coils"/>
    </source>
</evidence>
<name>A0A9P1IVV2_9PELO</name>
<evidence type="ECO:0000256" key="2">
    <source>
        <dbReference type="SAM" id="MobiDB-lite"/>
    </source>
</evidence>
<gene>
    <name evidence="3" type="ORF">CAMP_LOCUS14698</name>
</gene>
<dbReference type="AlphaFoldDB" id="A0A9P1IVV2"/>
<dbReference type="OrthoDB" id="5857813at2759"/>
<sequence>MSSDDEEKYVPAALANGEKKEVTPDVIEEFYKPDSAASTSRVHSTAKPPPPANPNLKQGPPQHPRIQHRPNPLMYPPSVLIRPTHPSMLYQRTPINYQLPFPVAGVPRAPMVQPYHNMRPSSMVPMWPGYLMMPVPHTYYPGMPHMLPVAVRQQPPPPQQAQPRVPPPLQRSLSPEINVDVISEISSQDEEKINVPFKKRRVIREGDLDGEQDEEPRKLELRRDIFVIRLKDLDSFNRNNEIWRVDNNVLIQKFTGVPSFRAPAKQFQSTNRMCGYDRRADWRFYIIDPNDVEYDRHSHEITVHKFPSAAILREAKLAAEKQDETFKDTEMTEYREKLLAMEKKKEERKTEKMRKKIERIQKRLERNRLKVDRIGNSEDFKTGRGRRKMAEYKWPKRLSDKNQEQQTDNEVCQEVLDLLVDEVSMMIDEYESEESEYSYDEDEEDFDGYRCTDDEYYEQKDEHLHLPLFDLESVPEVGLEMTITSSSPVYR</sequence>